<dbReference type="Proteomes" id="UP000683925">
    <property type="component" value="Unassembled WGS sequence"/>
</dbReference>
<sequence>MYEQSQRQELIEFRNYVRQVTSAKINNTKEKSPCRKNSSKQLSFILKSTQLRQDVQKQEPMKSNQIMKTSYEQSYIQRSTSQPFVQFDANWWKENQNSFSKIKQEGYVSVSDLIKISNGLSQMSKKEIGELSSNYLHSLHELDQTLSTLLKRID</sequence>
<dbReference type="AlphaFoldDB" id="A0A8S1Y9W5"/>
<evidence type="ECO:0000313" key="2">
    <source>
        <dbReference type="Proteomes" id="UP000683925"/>
    </source>
</evidence>
<dbReference type="OMA" id="ANWWKEN"/>
<accession>A0A8S1Y9W5</accession>
<dbReference type="OrthoDB" id="10300841at2759"/>
<dbReference type="EMBL" id="CAJJDP010000152">
    <property type="protein sequence ID" value="CAD8210351.1"/>
    <property type="molecule type" value="Genomic_DNA"/>
</dbReference>
<keyword evidence="2" id="KW-1185">Reference proteome</keyword>
<evidence type="ECO:0000313" key="1">
    <source>
        <dbReference type="EMBL" id="CAD8210351.1"/>
    </source>
</evidence>
<proteinExistence type="predicted"/>
<comment type="caution">
    <text evidence="1">The sequence shown here is derived from an EMBL/GenBank/DDBJ whole genome shotgun (WGS) entry which is preliminary data.</text>
</comment>
<organism evidence="1 2">
    <name type="scientific">Paramecium octaurelia</name>
    <dbReference type="NCBI Taxonomy" id="43137"/>
    <lineage>
        <taxon>Eukaryota</taxon>
        <taxon>Sar</taxon>
        <taxon>Alveolata</taxon>
        <taxon>Ciliophora</taxon>
        <taxon>Intramacronucleata</taxon>
        <taxon>Oligohymenophorea</taxon>
        <taxon>Peniculida</taxon>
        <taxon>Parameciidae</taxon>
        <taxon>Paramecium</taxon>
    </lineage>
</organism>
<protein>
    <submittedName>
        <fullName evidence="1">Uncharacterized protein</fullName>
    </submittedName>
</protein>
<reference evidence="1" key="1">
    <citation type="submission" date="2021-01" db="EMBL/GenBank/DDBJ databases">
        <authorList>
            <consortium name="Genoscope - CEA"/>
            <person name="William W."/>
        </authorList>
    </citation>
    <scope>NUCLEOTIDE SEQUENCE</scope>
</reference>
<name>A0A8S1Y9W5_PAROT</name>
<gene>
    <name evidence="1" type="ORF">POCTA_138.1.T1500125</name>
</gene>